<evidence type="ECO:0000256" key="1">
    <source>
        <dbReference type="PIRSR" id="PIRSR605019-1"/>
    </source>
</evidence>
<dbReference type="RefSeq" id="WP_008858017.1">
    <property type="nucleotide sequence ID" value="NZ_JH591054.1"/>
</dbReference>
<comment type="caution">
    <text evidence="2">The sequence shown here is derived from an EMBL/GenBank/DDBJ whole genome shotgun (WGS) entry which is preliminary data.</text>
</comment>
<dbReference type="STRING" id="797516.HMPREF9104_02867"/>
<dbReference type="OrthoDB" id="9807664at2"/>
<dbReference type="InterPro" id="IPR052891">
    <property type="entry name" value="DNA-3mA_glycosylase"/>
</dbReference>
<dbReference type="Proteomes" id="UP000005025">
    <property type="component" value="Unassembled WGS sequence"/>
</dbReference>
<feature type="binding site" evidence="1">
    <location>
        <position position="173"/>
    </location>
    <ligand>
        <name>Zn(2+)</name>
        <dbReference type="ChEBI" id="CHEBI:29105"/>
    </ligand>
</feature>
<dbReference type="HOGENOM" id="CLU_083758_1_0_9"/>
<feature type="binding site" evidence="1">
    <location>
        <position position="177"/>
    </location>
    <ligand>
        <name>Zn(2+)</name>
        <dbReference type="ChEBI" id="CHEBI:29105"/>
    </ligand>
</feature>
<keyword evidence="1" id="KW-0479">Metal-binding</keyword>
<organism evidence="2 3">
    <name type="scientific">Lentilactobacillus kisonensis F0435</name>
    <dbReference type="NCBI Taxonomy" id="797516"/>
    <lineage>
        <taxon>Bacteria</taxon>
        <taxon>Bacillati</taxon>
        <taxon>Bacillota</taxon>
        <taxon>Bacilli</taxon>
        <taxon>Lactobacillales</taxon>
        <taxon>Lactobacillaceae</taxon>
        <taxon>Lentilactobacillus</taxon>
    </lineage>
</organism>
<feature type="binding site" evidence="1">
    <location>
        <position position="5"/>
    </location>
    <ligand>
        <name>Zn(2+)</name>
        <dbReference type="ChEBI" id="CHEBI:29105"/>
    </ligand>
</feature>
<dbReference type="EMBL" id="AGRJ01000238">
    <property type="protein sequence ID" value="EHO48293.1"/>
    <property type="molecule type" value="Genomic_DNA"/>
</dbReference>
<dbReference type="PANTHER" id="PTHR30037">
    <property type="entry name" value="DNA-3-METHYLADENINE GLYCOSYLASE 1"/>
    <property type="match status" value="1"/>
</dbReference>
<dbReference type="Gene3D" id="1.10.340.30">
    <property type="entry name" value="Hypothetical protein, domain 2"/>
    <property type="match status" value="1"/>
</dbReference>
<dbReference type="GO" id="GO:0006284">
    <property type="term" value="P:base-excision repair"/>
    <property type="evidence" value="ECO:0007669"/>
    <property type="project" value="InterPro"/>
</dbReference>
<keyword evidence="1" id="KW-0862">Zinc</keyword>
<gene>
    <name evidence="2" type="ORF">HMPREF9104_02867</name>
</gene>
<name>H1LJQ9_9LACO</name>
<dbReference type="AlphaFoldDB" id="H1LJQ9"/>
<dbReference type="Pfam" id="PF03352">
    <property type="entry name" value="Adenine_glyco"/>
    <property type="match status" value="1"/>
</dbReference>
<accession>H1LJQ9</accession>
<dbReference type="SUPFAM" id="SSF48150">
    <property type="entry name" value="DNA-glycosylase"/>
    <property type="match status" value="1"/>
</dbReference>
<dbReference type="PATRIC" id="fig|797516.3.peg.2583"/>
<dbReference type="GO" id="GO:0008725">
    <property type="term" value="F:DNA-3-methyladenine glycosylase activity"/>
    <property type="evidence" value="ECO:0007669"/>
    <property type="project" value="InterPro"/>
</dbReference>
<reference evidence="2 3" key="1">
    <citation type="submission" date="2011-09" db="EMBL/GenBank/DDBJ databases">
        <authorList>
            <person name="Weinstock G."/>
            <person name="Sodergren E."/>
            <person name="Clifton S."/>
            <person name="Fulton L."/>
            <person name="Fulton B."/>
            <person name="Courtney L."/>
            <person name="Fronick C."/>
            <person name="Harrison M."/>
            <person name="Strong C."/>
            <person name="Farmer C."/>
            <person name="Delahaunty K."/>
            <person name="Markovic C."/>
            <person name="Hall O."/>
            <person name="Minx P."/>
            <person name="Tomlinson C."/>
            <person name="Mitreva M."/>
            <person name="Hou S."/>
            <person name="Chen J."/>
            <person name="Wollam A."/>
            <person name="Pepin K.H."/>
            <person name="Johnson M."/>
            <person name="Bhonagiri V."/>
            <person name="Zhang X."/>
            <person name="Suruliraj S."/>
            <person name="Warren W."/>
            <person name="Chinwalla A."/>
            <person name="Mardis E.R."/>
            <person name="Wilson R.K."/>
        </authorList>
    </citation>
    <scope>NUCLEOTIDE SEQUENCE [LARGE SCALE GENOMIC DNA]</scope>
    <source>
        <strain evidence="2 3">F0435</strain>
    </source>
</reference>
<dbReference type="PANTHER" id="PTHR30037:SF4">
    <property type="entry name" value="DNA-3-METHYLADENINE GLYCOSYLASE I"/>
    <property type="match status" value="1"/>
</dbReference>
<dbReference type="InterPro" id="IPR005019">
    <property type="entry name" value="Adenine_glyco"/>
</dbReference>
<evidence type="ECO:0000313" key="3">
    <source>
        <dbReference type="Proteomes" id="UP000005025"/>
    </source>
</evidence>
<dbReference type="InterPro" id="IPR011257">
    <property type="entry name" value="DNA_glycosylase"/>
</dbReference>
<feature type="binding site" evidence="1">
    <location>
        <position position="18"/>
    </location>
    <ligand>
        <name>Zn(2+)</name>
        <dbReference type="ChEBI" id="CHEBI:29105"/>
    </ligand>
</feature>
<sequence length="180" mass="20773">MTKRCTWATKSPELMIYHDTIWGKPTKDVDKLFRGLSFEIMQAGLAFQTVLKFESGMDEAFHGFSIDYLTTLTETDVEKFCSNPRIIRNHAKIRAIIHNARVIQENPRALIDNTWGPINYMPLDHLLDEPRAASEFHEFTQQFVNPLKQMGLKRIGPVTVYSYLQAVGVVNDHLLQCDFR</sequence>
<dbReference type="GO" id="GO:0046872">
    <property type="term" value="F:metal ion binding"/>
    <property type="evidence" value="ECO:0007669"/>
    <property type="project" value="UniProtKB-KW"/>
</dbReference>
<protein>
    <submittedName>
        <fullName evidence="2">Putative DNA-3-methyladenine glycosylase 1</fullName>
    </submittedName>
</protein>
<evidence type="ECO:0000313" key="2">
    <source>
        <dbReference type="EMBL" id="EHO48293.1"/>
    </source>
</evidence>
<proteinExistence type="predicted"/>